<dbReference type="GO" id="GO:0016740">
    <property type="term" value="F:transferase activity"/>
    <property type="evidence" value="ECO:0007669"/>
    <property type="project" value="UniProtKB-KW"/>
</dbReference>
<comment type="caution">
    <text evidence="1">The sequence shown here is derived from an EMBL/GenBank/DDBJ whole genome shotgun (WGS) entry which is preliminary data.</text>
</comment>
<evidence type="ECO:0000313" key="2">
    <source>
        <dbReference type="Proteomes" id="UP000237822"/>
    </source>
</evidence>
<dbReference type="Pfam" id="PF07722">
    <property type="entry name" value="Peptidase_C26"/>
    <property type="match status" value="1"/>
</dbReference>
<keyword evidence="1" id="KW-0808">Transferase</keyword>
<gene>
    <name evidence="1" type="ORF">BCF74_10672</name>
</gene>
<dbReference type="PROSITE" id="PS51273">
    <property type="entry name" value="GATASE_TYPE_1"/>
    <property type="match status" value="1"/>
</dbReference>
<dbReference type="InterPro" id="IPR029062">
    <property type="entry name" value="Class_I_gatase-like"/>
</dbReference>
<dbReference type="Proteomes" id="UP000237822">
    <property type="component" value="Unassembled WGS sequence"/>
</dbReference>
<dbReference type="InterPro" id="IPR044668">
    <property type="entry name" value="PuuD-like"/>
</dbReference>
<dbReference type="RefSeq" id="WP_106296929.1">
    <property type="nucleotide sequence ID" value="NZ_PVTI01000006.1"/>
</dbReference>
<dbReference type="CDD" id="cd01745">
    <property type="entry name" value="GATase1_2"/>
    <property type="match status" value="1"/>
</dbReference>
<dbReference type="GO" id="GO:0006598">
    <property type="term" value="P:polyamine catabolic process"/>
    <property type="evidence" value="ECO:0007669"/>
    <property type="project" value="TreeGrafter"/>
</dbReference>
<reference evidence="1 2" key="1">
    <citation type="submission" date="2018-03" db="EMBL/GenBank/DDBJ databases">
        <title>Genomic Encyclopedia of Archaeal and Bacterial Type Strains, Phase II (KMG-II): from individual species to whole genera.</title>
        <authorList>
            <person name="Goeker M."/>
        </authorList>
    </citation>
    <scope>NUCLEOTIDE SEQUENCE [LARGE SCALE GENOMIC DNA]</scope>
    <source>
        <strain evidence="1 2">ATCC BAA-1496</strain>
    </source>
</reference>
<evidence type="ECO:0000313" key="1">
    <source>
        <dbReference type="EMBL" id="PRY61324.1"/>
    </source>
</evidence>
<dbReference type="PANTHER" id="PTHR43235:SF1">
    <property type="entry name" value="GLUTAMINE AMIDOTRANSFERASE PB2B2.05-RELATED"/>
    <property type="match status" value="1"/>
</dbReference>
<accession>A0A2T0UTV2</accession>
<dbReference type="Gene3D" id="3.40.50.880">
    <property type="match status" value="1"/>
</dbReference>
<dbReference type="SUPFAM" id="SSF52317">
    <property type="entry name" value="Class I glutamine amidotransferase-like"/>
    <property type="match status" value="1"/>
</dbReference>
<keyword evidence="1" id="KW-0315">Glutamine amidotransferase</keyword>
<dbReference type="InterPro" id="IPR011697">
    <property type="entry name" value="Peptidase_C26"/>
</dbReference>
<dbReference type="EMBL" id="PVTI01000006">
    <property type="protein sequence ID" value="PRY61324.1"/>
    <property type="molecule type" value="Genomic_DNA"/>
</dbReference>
<dbReference type="PANTHER" id="PTHR43235">
    <property type="entry name" value="GLUTAMINE AMIDOTRANSFERASE PB2B2.05-RELATED"/>
    <property type="match status" value="1"/>
</dbReference>
<organism evidence="1 2">
    <name type="scientific">Knoellia remsis</name>
    <dbReference type="NCBI Taxonomy" id="407159"/>
    <lineage>
        <taxon>Bacteria</taxon>
        <taxon>Bacillati</taxon>
        <taxon>Actinomycetota</taxon>
        <taxon>Actinomycetes</taxon>
        <taxon>Micrococcales</taxon>
        <taxon>Intrasporangiaceae</taxon>
        <taxon>Knoellia</taxon>
    </lineage>
</organism>
<sequence length="246" mass="26459">MTVAPRARPVIGVTSYVEDVDRGDWRGQRSAALPHSYVSQLERAGAVVVVLPPRLDADDAMVEALLARLDGVVIAGGADVEPSRYAAQPHPSVQSPRPERDELELTVARVTARTRQPLLGICRGMQVMAVAAGGTLHQHLPDEVGHEAHSPSAGVYASHHVEVLADTRLAEILGTEPVDVPTYHHQAVATHPGYTPAARHEDGTLEAMEDTAYPFRIGVQWHPEEGDDTRLFDAFVEACATRAVAG</sequence>
<dbReference type="GO" id="GO:0005829">
    <property type="term" value="C:cytosol"/>
    <property type="evidence" value="ECO:0007669"/>
    <property type="project" value="TreeGrafter"/>
</dbReference>
<proteinExistence type="predicted"/>
<dbReference type="OrthoDB" id="9813383at2"/>
<dbReference type="GO" id="GO:0033969">
    <property type="term" value="F:gamma-glutamyl-gamma-aminobutyrate hydrolase activity"/>
    <property type="evidence" value="ECO:0007669"/>
    <property type="project" value="TreeGrafter"/>
</dbReference>
<name>A0A2T0UTV2_9MICO</name>
<keyword evidence="2" id="KW-1185">Reference proteome</keyword>
<dbReference type="AlphaFoldDB" id="A0A2T0UTV2"/>
<protein>
    <submittedName>
        <fullName evidence="1">Putative glutamine amidotransferase</fullName>
    </submittedName>
</protein>